<dbReference type="GO" id="GO:0005737">
    <property type="term" value="C:cytoplasm"/>
    <property type="evidence" value="ECO:0007669"/>
    <property type="project" value="UniProtKB-SubCell"/>
</dbReference>
<dbReference type="Gene3D" id="1.25.10.100">
    <property type="match status" value="1"/>
</dbReference>
<dbReference type="Pfam" id="PF11701">
    <property type="entry name" value="UNC45-central"/>
    <property type="match status" value="1"/>
</dbReference>
<dbReference type="Proteomes" id="UP000750334">
    <property type="component" value="Unassembled WGS sequence"/>
</dbReference>
<feature type="domain" description="UNC-45/Cro1/She4 central" evidence="3">
    <location>
        <begin position="151"/>
        <end position="300"/>
    </location>
</feature>
<reference evidence="4 5" key="1">
    <citation type="submission" date="2020-11" db="EMBL/GenBank/DDBJ databases">
        <title>Kefir isolates.</title>
        <authorList>
            <person name="Marcisauskas S."/>
            <person name="Kim Y."/>
            <person name="Blasche S."/>
        </authorList>
    </citation>
    <scope>NUCLEOTIDE SEQUENCE [LARGE SCALE GENOMIC DNA]</scope>
    <source>
        <strain evidence="4 5">OG2</strain>
    </source>
</reference>
<keyword evidence="2" id="KW-0963">Cytoplasm</keyword>
<proteinExistence type="predicted"/>
<evidence type="ECO:0000313" key="4">
    <source>
        <dbReference type="EMBL" id="KAG0668187.1"/>
    </source>
</evidence>
<dbReference type="InterPro" id="IPR024660">
    <property type="entry name" value="UCS_central_dom"/>
</dbReference>
<protein>
    <recommendedName>
        <fullName evidence="3">UNC-45/Cro1/She4 central domain-containing protein</fullName>
    </recommendedName>
</protein>
<evidence type="ECO:0000313" key="5">
    <source>
        <dbReference type="Proteomes" id="UP000750334"/>
    </source>
</evidence>
<comment type="subcellular location">
    <subcellularLocation>
        <location evidence="1">Cytoplasm</location>
    </subcellularLocation>
</comment>
<organism evidence="4 5">
    <name type="scientific">Maudiozyma exigua</name>
    <name type="common">Yeast</name>
    <name type="synonym">Kazachstania exigua</name>
    <dbReference type="NCBI Taxonomy" id="34358"/>
    <lineage>
        <taxon>Eukaryota</taxon>
        <taxon>Fungi</taxon>
        <taxon>Dikarya</taxon>
        <taxon>Ascomycota</taxon>
        <taxon>Saccharomycotina</taxon>
        <taxon>Saccharomycetes</taxon>
        <taxon>Saccharomycetales</taxon>
        <taxon>Saccharomycetaceae</taxon>
        <taxon>Maudiozyma</taxon>
    </lineage>
</organism>
<gene>
    <name evidence="4" type="ORF">C6P45_004934</name>
</gene>
<dbReference type="Gene3D" id="1.25.10.10">
    <property type="entry name" value="Leucine-rich Repeat Variant"/>
    <property type="match status" value="1"/>
</dbReference>
<sequence length="780" mass="89171">MEDPLNIDELCKKFDKDLKAVIPAQDYNSAVDRLFLDAKAKKPVSEEDQAKIEQIIQRAYQDHSETRDYLKNKIREDNETTLDLFKNLSGYTFKSVLGTYEERKDIEPLFKLIQSRLENTPKENTDLIFYITAIPLVLEYKQFEFKEVEPLFKSLCLLIAKDHDITYRALSTLVSISTTFSTEFPDAFYKTLEQLVVEAEISGDRDLILQILIILSTLYTTFASTCSFIPLSEKFSKLIIERVSKVDDEEFVITVLELLSIACVDETVRVFITENFLPLLERSMSNEKFQLYSSLVLIKTWSFTKLKTVEIGDLTQTLLEVFLDDSQGPNKKLDMAIEGLAYLSLRTTVKMILRHSDGFISNTLKIVTKGFHKENIYGVLIMLANVTSQIRDNNKVNKSIKDMSEYAEMRHPTIGKDPKEEVHDDPVAISKFNTKLLNETEVLSNINSRSDNYSPGTCKQLVRIIYNLTREKENLPKIVEQGSGPVLVRFLESSKPKNVQKSDIDLDTDYIRLLAIRSLTKILVYTNPNIIFNRYSCVSTVPFLFELLPVVDTTDLGSDNNIFMRENEHITAIDQVEALLSLTNIASISGSEGEEICKTIVTQDKYWSAIENLILDSNEVIQRSSLELISNLMSYPIYLASKIFNFENPQSLRNFNILVKLLMLDDIKSQRAVVAIFANISCSIPFIASELLKKDEFIQNSMKLFITQMDDIPLRQRLLMLFYSIFDIAPSQGEEGYKDFARILEFPQVDEFKGALKKAMSQSDTGDEFSEVIPSILAKF</sequence>
<evidence type="ECO:0000256" key="1">
    <source>
        <dbReference type="ARBA" id="ARBA00004496"/>
    </source>
</evidence>
<dbReference type="GO" id="GO:0051879">
    <property type="term" value="F:Hsp90 protein binding"/>
    <property type="evidence" value="ECO:0007669"/>
    <property type="project" value="TreeGrafter"/>
</dbReference>
<accession>A0A9P6W9K1</accession>
<dbReference type="AlphaFoldDB" id="A0A9P6W9K1"/>
<dbReference type="SUPFAM" id="SSF48371">
    <property type="entry name" value="ARM repeat"/>
    <property type="match status" value="2"/>
</dbReference>
<evidence type="ECO:0000256" key="2">
    <source>
        <dbReference type="ARBA" id="ARBA00022490"/>
    </source>
</evidence>
<dbReference type="PANTHER" id="PTHR45994:SF1">
    <property type="entry name" value="FI21225P1"/>
    <property type="match status" value="1"/>
</dbReference>
<dbReference type="InterPro" id="IPR016024">
    <property type="entry name" value="ARM-type_fold"/>
</dbReference>
<evidence type="ECO:0000259" key="3">
    <source>
        <dbReference type="Pfam" id="PF11701"/>
    </source>
</evidence>
<dbReference type="OrthoDB" id="5574718at2759"/>
<keyword evidence="5" id="KW-1185">Reference proteome</keyword>
<name>A0A9P6W9K1_MAUEX</name>
<dbReference type="PANTHER" id="PTHR45994">
    <property type="entry name" value="FI21225P1"/>
    <property type="match status" value="1"/>
</dbReference>
<comment type="caution">
    <text evidence="4">The sequence shown here is derived from an EMBL/GenBank/DDBJ whole genome shotgun (WGS) entry which is preliminary data.</text>
</comment>
<dbReference type="EMBL" id="PUHR01000076">
    <property type="protein sequence ID" value="KAG0668187.1"/>
    <property type="molecule type" value="Genomic_DNA"/>
</dbReference>
<dbReference type="InterPro" id="IPR011989">
    <property type="entry name" value="ARM-like"/>
</dbReference>